<keyword evidence="3 6" id="KW-0812">Transmembrane</keyword>
<feature type="domain" description="Major facilitator superfamily (MFS) profile" evidence="7">
    <location>
        <begin position="47"/>
        <end position="530"/>
    </location>
</feature>
<organism evidence="8 9">
    <name type="scientific">Conidiobolus coronatus (strain ATCC 28846 / CBS 209.66 / NRRL 28638)</name>
    <name type="common">Delacroixia coronata</name>
    <dbReference type="NCBI Taxonomy" id="796925"/>
    <lineage>
        <taxon>Eukaryota</taxon>
        <taxon>Fungi</taxon>
        <taxon>Fungi incertae sedis</taxon>
        <taxon>Zoopagomycota</taxon>
        <taxon>Entomophthoromycotina</taxon>
        <taxon>Entomophthoromycetes</taxon>
        <taxon>Entomophthorales</taxon>
        <taxon>Ancylistaceae</taxon>
        <taxon>Conidiobolus</taxon>
    </lineage>
</organism>
<feature type="transmembrane region" description="Helical" evidence="6">
    <location>
        <begin position="399"/>
        <end position="417"/>
    </location>
</feature>
<dbReference type="PROSITE" id="PS50850">
    <property type="entry name" value="MFS"/>
    <property type="match status" value="1"/>
</dbReference>
<accession>A0A137NZ32</accession>
<dbReference type="Proteomes" id="UP000070444">
    <property type="component" value="Unassembled WGS sequence"/>
</dbReference>
<evidence type="ECO:0000256" key="5">
    <source>
        <dbReference type="ARBA" id="ARBA00023136"/>
    </source>
</evidence>
<feature type="transmembrane region" description="Helical" evidence="6">
    <location>
        <begin position="306"/>
        <end position="330"/>
    </location>
</feature>
<feature type="transmembrane region" description="Helical" evidence="6">
    <location>
        <begin position="429"/>
        <end position="452"/>
    </location>
</feature>
<comment type="subcellular location">
    <subcellularLocation>
        <location evidence="1">Endomembrane system</location>
        <topology evidence="1">Multi-pass membrane protein</topology>
    </subcellularLocation>
</comment>
<evidence type="ECO:0000256" key="2">
    <source>
        <dbReference type="ARBA" id="ARBA00022448"/>
    </source>
</evidence>
<dbReference type="GO" id="GO:0005886">
    <property type="term" value="C:plasma membrane"/>
    <property type="evidence" value="ECO:0007669"/>
    <property type="project" value="TreeGrafter"/>
</dbReference>
<name>A0A137NZ32_CONC2</name>
<dbReference type="GO" id="GO:0012505">
    <property type="term" value="C:endomembrane system"/>
    <property type="evidence" value="ECO:0007669"/>
    <property type="project" value="UniProtKB-SubCell"/>
</dbReference>
<dbReference type="GO" id="GO:0022857">
    <property type="term" value="F:transmembrane transporter activity"/>
    <property type="evidence" value="ECO:0007669"/>
    <property type="project" value="InterPro"/>
</dbReference>
<evidence type="ECO:0000313" key="8">
    <source>
        <dbReference type="EMBL" id="KXN67884.1"/>
    </source>
</evidence>
<keyword evidence="2" id="KW-0813">Transport</keyword>
<sequence length="543" mass="59741">MSRDIENNLISNKLSFPPSNLFELDASTTLPCSLTLKCKLFVLKALTALGLAMGLMLTTVNDTAVTSVAGTISRDLIGSGSTSIWISGSYSISAVACNPLFGKLSNIFGRKNTLCFCHILFIIGCLGSALAVDFPMFIVFRVISGIAGGGYFALSYIMVPDVIPLLDRPLFYGIVNISFGVSALIGPIIGPAIAAHSWRNIFYVFIPFCVLDCLIAIFIMPLPKPKGTFMDKLKRVDWFGCISIILFLIGIVSICNLGGNVYSWNSAPVIVIICLSVVFLLIFIYIETNISVEPILPLEMFNRNTIFVNLTTFFLGTVNFAGITYFPIYYQTVQNYSIPDSVYLTAPFLILTGIFCMISGFIAKYFNSGREVMWVGGIFQIIAVTLLGVIPVTAPLGQFMGYIILSGIGVGFIKQLVVMVCQKTSSKEYVAIITGFATFCHCFGRAVGLAIINRVYSYIFIKEITQNLPQFSPQDLVLPSVIENLTLEEKGRIIYSYTSAFRYSYLSLIPFASLCFVSLLFLTKWPPMAKLPNMSQVQTKNKC</sequence>
<dbReference type="Gene3D" id="1.20.1250.20">
    <property type="entry name" value="MFS general substrate transporter like domains"/>
    <property type="match status" value="1"/>
</dbReference>
<dbReference type="InterPro" id="IPR036259">
    <property type="entry name" value="MFS_trans_sf"/>
</dbReference>
<dbReference type="SUPFAM" id="SSF103473">
    <property type="entry name" value="MFS general substrate transporter"/>
    <property type="match status" value="1"/>
</dbReference>
<evidence type="ECO:0000256" key="1">
    <source>
        <dbReference type="ARBA" id="ARBA00004127"/>
    </source>
</evidence>
<feature type="transmembrane region" description="Helical" evidence="6">
    <location>
        <begin position="266"/>
        <end position="286"/>
    </location>
</feature>
<feature type="transmembrane region" description="Helical" evidence="6">
    <location>
        <begin position="113"/>
        <end position="132"/>
    </location>
</feature>
<evidence type="ECO:0000313" key="9">
    <source>
        <dbReference type="Proteomes" id="UP000070444"/>
    </source>
</evidence>
<dbReference type="STRING" id="796925.A0A137NZ32"/>
<feature type="transmembrane region" description="Helical" evidence="6">
    <location>
        <begin position="41"/>
        <end position="60"/>
    </location>
</feature>
<feature type="transmembrane region" description="Helical" evidence="6">
    <location>
        <begin position="138"/>
        <end position="159"/>
    </location>
</feature>
<gene>
    <name evidence="8" type="ORF">CONCODRAFT_60647</name>
</gene>
<dbReference type="PANTHER" id="PTHR23501">
    <property type="entry name" value="MAJOR FACILITATOR SUPERFAMILY"/>
    <property type="match status" value="1"/>
</dbReference>
<evidence type="ECO:0000256" key="6">
    <source>
        <dbReference type="SAM" id="Phobius"/>
    </source>
</evidence>
<dbReference type="AlphaFoldDB" id="A0A137NZ32"/>
<feature type="transmembrane region" description="Helical" evidence="6">
    <location>
        <begin position="171"/>
        <end position="195"/>
    </location>
</feature>
<evidence type="ECO:0000256" key="4">
    <source>
        <dbReference type="ARBA" id="ARBA00022989"/>
    </source>
</evidence>
<feature type="transmembrane region" description="Helical" evidence="6">
    <location>
        <begin position="503"/>
        <end position="522"/>
    </location>
</feature>
<dbReference type="InterPro" id="IPR011701">
    <property type="entry name" value="MFS"/>
</dbReference>
<evidence type="ECO:0000256" key="3">
    <source>
        <dbReference type="ARBA" id="ARBA00022692"/>
    </source>
</evidence>
<dbReference type="InterPro" id="IPR020846">
    <property type="entry name" value="MFS_dom"/>
</dbReference>
<keyword evidence="4 6" id="KW-1133">Transmembrane helix</keyword>
<protein>
    <submittedName>
        <fullName evidence="8">MFS general substrate transporter</fullName>
    </submittedName>
</protein>
<dbReference type="PANTHER" id="PTHR23501:SF191">
    <property type="entry name" value="VACUOLAR BASIC AMINO ACID TRANSPORTER 4"/>
    <property type="match status" value="1"/>
</dbReference>
<dbReference type="OrthoDB" id="3437016at2759"/>
<dbReference type="EMBL" id="KQ964608">
    <property type="protein sequence ID" value="KXN67884.1"/>
    <property type="molecule type" value="Genomic_DNA"/>
</dbReference>
<feature type="transmembrane region" description="Helical" evidence="6">
    <location>
        <begin position="80"/>
        <end position="101"/>
    </location>
</feature>
<keyword evidence="9" id="KW-1185">Reference proteome</keyword>
<feature type="transmembrane region" description="Helical" evidence="6">
    <location>
        <begin position="235"/>
        <end position="254"/>
    </location>
</feature>
<reference evidence="8 9" key="1">
    <citation type="journal article" date="2015" name="Genome Biol. Evol.">
        <title>Phylogenomic analyses indicate that early fungi evolved digesting cell walls of algal ancestors of land plants.</title>
        <authorList>
            <person name="Chang Y."/>
            <person name="Wang S."/>
            <person name="Sekimoto S."/>
            <person name="Aerts A.L."/>
            <person name="Choi C."/>
            <person name="Clum A."/>
            <person name="LaButti K.M."/>
            <person name="Lindquist E.A."/>
            <person name="Yee Ngan C."/>
            <person name="Ohm R.A."/>
            <person name="Salamov A.A."/>
            <person name="Grigoriev I.V."/>
            <person name="Spatafora J.W."/>
            <person name="Berbee M.L."/>
        </authorList>
    </citation>
    <scope>NUCLEOTIDE SEQUENCE [LARGE SCALE GENOMIC DNA]</scope>
    <source>
        <strain evidence="8 9">NRRL 28638</strain>
    </source>
</reference>
<dbReference type="Pfam" id="PF07690">
    <property type="entry name" value="MFS_1"/>
    <property type="match status" value="1"/>
</dbReference>
<feature type="transmembrane region" description="Helical" evidence="6">
    <location>
        <begin position="201"/>
        <end position="223"/>
    </location>
</feature>
<keyword evidence="5 6" id="KW-0472">Membrane</keyword>
<feature type="transmembrane region" description="Helical" evidence="6">
    <location>
        <begin position="342"/>
        <end position="363"/>
    </location>
</feature>
<proteinExistence type="predicted"/>
<feature type="transmembrane region" description="Helical" evidence="6">
    <location>
        <begin position="372"/>
        <end position="393"/>
    </location>
</feature>
<evidence type="ECO:0000259" key="7">
    <source>
        <dbReference type="PROSITE" id="PS50850"/>
    </source>
</evidence>